<dbReference type="AlphaFoldDB" id="A0A0A9GB31"/>
<accession>A0A0A9GB31</accession>
<reference evidence="1" key="2">
    <citation type="journal article" date="2015" name="Data Brief">
        <title>Shoot transcriptome of the giant reed, Arundo donax.</title>
        <authorList>
            <person name="Barrero R.A."/>
            <person name="Guerrero F.D."/>
            <person name="Moolhuijzen P."/>
            <person name="Goolsby J.A."/>
            <person name="Tidwell J."/>
            <person name="Bellgard S.E."/>
            <person name="Bellgard M.I."/>
        </authorList>
    </citation>
    <scope>NUCLEOTIDE SEQUENCE</scope>
    <source>
        <tissue evidence="1">Shoot tissue taken approximately 20 cm above the soil surface</tissue>
    </source>
</reference>
<organism evidence="1">
    <name type="scientific">Arundo donax</name>
    <name type="common">Giant reed</name>
    <name type="synonym">Donax arundinaceus</name>
    <dbReference type="NCBI Taxonomy" id="35708"/>
    <lineage>
        <taxon>Eukaryota</taxon>
        <taxon>Viridiplantae</taxon>
        <taxon>Streptophyta</taxon>
        <taxon>Embryophyta</taxon>
        <taxon>Tracheophyta</taxon>
        <taxon>Spermatophyta</taxon>
        <taxon>Magnoliopsida</taxon>
        <taxon>Liliopsida</taxon>
        <taxon>Poales</taxon>
        <taxon>Poaceae</taxon>
        <taxon>PACMAD clade</taxon>
        <taxon>Arundinoideae</taxon>
        <taxon>Arundineae</taxon>
        <taxon>Arundo</taxon>
    </lineage>
</organism>
<proteinExistence type="predicted"/>
<reference evidence="1" key="1">
    <citation type="submission" date="2014-09" db="EMBL/GenBank/DDBJ databases">
        <authorList>
            <person name="Magalhaes I.L.F."/>
            <person name="Oliveira U."/>
            <person name="Santos F.R."/>
            <person name="Vidigal T.H.D.A."/>
            <person name="Brescovit A.D."/>
            <person name="Santos A.J."/>
        </authorList>
    </citation>
    <scope>NUCLEOTIDE SEQUENCE</scope>
    <source>
        <tissue evidence="1">Shoot tissue taken approximately 20 cm above the soil surface</tissue>
    </source>
</reference>
<name>A0A0A9GB31_ARUDO</name>
<evidence type="ECO:0000313" key="1">
    <source>
        <dbReference type="EMBL" id="JAE20629.1"/>
    </source>
</evidence>
<sequence>MFKGLELSVCFNSFSTCQRAPCFLESRKEFIQLSKY</sequence>
<dbReference type="EMBL" id="GBRH01177267">
    <property type="protein sequence ID" value="JAE20629.1"/>
    <property type="molecule type" value="Transcribed_RNA"/>
</dbReference>
<protein>
    <submittedName>
        <fullName evidence="1">Uncharacterized protein</fullName>
    </submittedName>
</protein>